<gene>
    <name evidence="2" type="ORF">EIN_468310</name>
</gene>
<dbReference type="InterPro" id="IPR045189">
    <property type="entry name" value="UBR4-like"/>
</dbReference>
<name>A0A0A1TUH2_ENTIV</name>
<proteinExistence type="predicted"/>
<dbReference type="VEuPathDB" id="AmoebaDB:EIN_468310"/>
<evidence type="ECO:0000313" key="2">
    <source>
        <dbReference type="EMBL" id="ELP83697.1"/>
    </source>
</evidence>
<evidence type="ECO:0000313" key="3">
    <source>
        <dbReference type="Proteomes" id="UP000014680"/>
    </source>
</evidence>
<dbReference type="PANTHER" id="PTHR21725:SF1">
    <property type="entry name" value="E3 UBIQUITIN-PROTEIN LIGASE UBR4"/>
    <property type="match status" value="1"/>
</dbReference>
<feature type="coiled-coil region" evidence="1">
    <location>
        <begin position="1020"/>
        <end position="1083"/>
    </location>
</feature>
<organism evidence="2 3">
    <name type="scientific">Entamoeba invadens IP1</name>
    <dbReference type="NCBI Taxonomy" id="370355"/>
    <lineage>
        <taxon>Eukaryota</taxon>
        <taxon>Amoebozoa</taxon>
        <taxon>Evosea</taxon>
        <taxon>Archamoebae</taxon>
        <taxon>Mastigamoebida</taxon>
        <taxon>Entamoebidae</taxon>
        <taxon>Entamoeba</taxon>
    </lineage>
</organism>
<dbReference type="KEGG" id="eiv:EIN_468310"/>
<dbReference type="RefSeq" id="XP_004183043.1">
    <property type="nucleotide sequence ID" value="XM_004182995.1"/>
</dbReference>
<evidence type="ECO:0000256" key="1">
    <source>
        <dbReference type="SAM" id="Coils"/>
    </source>
</evidence>
<dbReference type="SUPFAM" id="SSF48371">
    <property type="entry name" value="ARM repeat"/>
    <property type="match status" value="1"/>
</dbReference>
<dbReference type="InterPro" id="IPR016024">
    <property type="entry name" value="ARM-type_fold"/>
</dbReference>
<keyword evidence="3" id="KW-1185">Reference proteome</keyword>
<reference evidence="2 3" key="1">
    <citation type="submission" date="2012-10" db="EMBL/GenBank/DDBJ databases">
        <authorList>
            <person name="Zafar N."/>
            <person name="Inman J."/>
            <person name="Hall N."/>
            <person name="Lorenzi H."/>
            <person name="Caler E."/>
        </authorList>
    </citation>
    <scope>NUCLEOTIDE SEQUENCE [LARGE SCALE GENOMIC DNA]</scope>
    <source>
        <strain evidence="2 3">IP1</strain>
    </source>
</reference>
<accession>A0A0A1TUH2</accession>
<protein>
    <submittedName>
        <fullName evidence="2">Uncharacterized protein</fullName>
    </submittedName>
</protein>
<dbReference type="Proteomes" id="UP000014680">
    <property type="component" value="Unassembled WGS sequence"/>
</dbReference>
<dbReference type="OrthoDB" id="27275at2759"/>
<dbReference type="GeneID" id="14882727"/>
<dbReference type="PANTHER" id="PTHR21725">
    <property type="entry name" value="E3 UBIQUITIN-PROTEIN LIGASE UBR4"/>
    <property type="match status" value="1"/>
</dbReference>
<dbReference type="OMA" id="IRLMKFD"/>
<feature type="coiled-coil region" evidence="1">
    <location>
        <begin position="7"/>
        <end position="35"/>
    </location>
</feature>
<sequence>MDKQEFIRQKKKELLQQQEAKRKEIQRRRDALKSDSILQSQFFDQLISRVQHPNFLSSVVDMDLTSVFVNVLKDTQNLSKIQFEFLVPFLPLIAWQLSHVDLSWTLTQPQNNHQQLEHITTEILRYSHKIVSSVVSKDIPENYLDGINNYIIFKQINTTVSILCGYSEDFSYVEVLKLFTETENLCYPVFEVTQETTKKMEIAVEGVLHETIPTNLKGRIPDAYPQITSDSLRSMLHGAVADSDALPAKEKEEKAMSTFDKLVEKNQTIFNWELLSVGTFLQYCISILEHTDANEDKFDEVQQAQRVATTLRLVRSVLTFIGNFETIEPTCVGDVVSLLNVLVTMHEHLCAVMNLHTYCDYLCECLFSASGILKNRIGNQVVYVNMEAYIAARLFGSLFSSEHDLNYIVKCVEDKKEVPLPCLFSTALAFMFSRDIFSRLQSKKQTVVDPNNYKNFAKGNLQLEVYTHKIDVFAVNTFDFLTELILSPNGVFLNTLFSLLLTAFVGIGYEEAMEKMRIHKFETDVEEKTYNSSTVDFEMTRIVPLFLAVYIFVDSPCKALNLYVKNYFKREHIQALWTIIIAQSPHVSLNGDGNEPFGPLVSDAESITNLRVLLKQIVNNRKITDTNITYLLEKRRDEYTLVVPVELAVFTARLWIHRIGYYQTIQGKDDPLAINEWEKFLSALQNLISTKDEWKGEECVGYETVCLMLFIFHNLSRDSRILYMRKLFKIILNAPVKINTKGVVGLTRALLILDYMLRYHNDFSVDLLNELKNALLSRSFEEHGSMTKDTCIIPAFIEKLNYKDALFSVAMETKNKVPPMNGYIRFYGFTKYTTYENYLTDLRLGMHYPLGSVVMLTETADYNKVYDRLLGLLRDCSVQQPTDKSLETITFILGEYFFNSLWMILCLLPPPQAFIEQFKDRKLFKTLPVGNLILHYVNWMTNLCYLTNKQKSKFYKEVDISNIKLKDHVENLIDILKRIRSEKEKVGGRTDAIIETIVHFLTCASLNGKYLDTYRHELILRKANNTEALAREKLTQTEEDKKKFETAAKNLQTSAKKEEKAEKEKAKQDLKNVLKEEKTIKKEGILHGIKGLKSLIKKDAKVTANGDASAESLENKVLASDARRKRKVLKKREEWAEPVNSPDKLYESISDVVFKHLEEFYDMCGGLLEDYVKAVKTNQLGGVIDLDRGMIIDRFRKKEVDWKRDGIIAVLCEGVQKESLKKYIEGMVLTTETVNFVVDRWGSKLYLWSDEFYHPLQHILDSVVSCPIRPTNHAYFATVSSTQKIVKSVVSLSTLISIQSNAKHTFESNKLMNNLLQIIPDIGFGYTKVRAVELATKIGGDKKAELLIAQSKISRCDEYLRFVLNQKTVSVGTVDCVLDCLSVMKNAIAEVKKQSKKVDYYLQKTPQFSQGDLKLYLLVGGKLRDMTVLRRIEEYLQLAMSGDDSMKRIFSKVLKEWKNPEFGEWCMEKIIGTEKDNVFIESGEKEEKELFDFLESVVGSDVDVKKDVLQKLVESVPLVVENYGKYIKKYFTLIFSYIVKQKEGGILVEGITKWFKNIPIEKTKTLKECNAFSELLYMVYNMFCQIKESGRSQMENDQLPEVVPQTLLCSKNCLGEKNFAQRMYMTVNDKGEKMYICEACQKCCFNNTNENEYCGIVEKVCQCTNCRCKTVQQYDPRQKVALMKQVSEETERLYEIDFACKKSTVKLDAATSKSFENTLMKDTQLGKEIFEFFRNMSIQLTKAQMDEIEYTNPLFTNQEVQLSDFKGKFLMRELLTKEQLQMNTREEDTDDAFVNETNLFTYDNKNRMYRVVEDTGILRGTELVPTENVINSIKAHPTLDGLLLVSTKTTVALLLFNEQKSIEIVSDEEDAFIHRVEWLASKNEFVVFTHKFVRFGVYKDGEVYTEEYSIDSIIMSGTVFWYGERQYILVVSNQVGDIYIQVIDCPLTKGRFKMITKSIKLNFSKHEVITWMEYLGDIDSIALTYENECYICKFDSMTNSVTKHFVLKDFEATSWRKLNCRNSFYCVYGQSTHNLFGVSFNKDTVEKTKIMNKKLGGVAVEPRVGYLSVGIFNEGAVSISYIPEPELEDDSIKGVSGDISQLVPIETRLETDNAFNLVKNKKVFYNRLFVTNLNENFLIKAVRLHFKSDTVPISVLVGRRRVQMTTASNIITVFMTDEEVVKTDPLIELTLIDCVNAEHLPYTSKVEAFGVSKISSGYDEIRMKIGLREKDEQQPLIMPVHHICKTSLVFLLRYFELNSARQEKTFLDEVLQDMTQMVLDPTNAYIHLQITQIIKYLTSSKSELNKMMSETLIQRMQGVNSKYSYKHLSVFLLKANAIIKKYPSLFTSNDSIKGIDNLLETCLKFSEDSVESRDSFMYQATKLMLQRIKLKEVAGGLNKTFMDYVKSKKYGNIVLNALCNEMTSPLVFAKYNQVNVMLEMVPMADCNKRIVSCLISQTLLEDADTFLRVCQLIYVCFTAKHLSQVPPELIKSTAKYLVGQMNEYSKNHLVGLHAVELVKSFVRSSDTKQYQIFLETLKTLGETNFEKGVLLYPSHYIGKSIANELEAKSVEDVLHTVLTEEIKAIGEGKNEVITTQSSHSLPLYKSKEMKSVEIAVDVLQTLFYLQVHYKEKKMVLLDGAKWKGLLEEIIVLETQGVIPRGVVSKELLYELSGSSHLYHQATDKKRYEKILTLLDGSERKEMIETLTQASKVARKRPSNWQKFVSDNSTIFGGLMKWARSDVSDISVPAILLYEALMTTSVIYVPSSVPKEVTEDKEKDGETDEKETQIVNEELKTFGPTRTKFASSIIGSRGIGDLVYMTAYSKTEVVRESLMHTFKMLYKVGEQSVRKRVWAFFSNVLEKPQLAPISKEYLSVMKTLALLNEINERGITIPFVF</sequence>
<dbReference type="EMBL" id="KB207240">
    <property type="protein sequence ID" value="ELP83697.1"/>
    <property type="molecule type" value="Genomic_DNA"/>
</dbReference>
<keyword evidence="1" id="KW-0175">Coiled coil</keyword>